<gene>
    <name evidence="1" type="ORF">SAM23877_p046</name>
</gene>
<organism evidence="1 2">
    <name type="scientific">Streptomyces ambofaciens (strain ATCC 23877 / 3486 / DSM 40053 / JCM 4204 / NBRC 12836 / NRRL B-2516)</name>
    <dbReference type="NCBI Taxonomy" id="278992"/>
    <lineage>
        <taxon>Bacteria</taxon>
        <taxon>Bacillati</taxon>
        <taxon>Actinomycetota</taxon>
        <taxon>Actinomycetes</taxon>
        <taxon>Kitasatosporales</taxon>
        <taxon>Streptomycetaceae</taxon>
        <taxon>Streptomyces</taxon>
    </lineage>
</organism>
<dbReference type="Proteomes" id="UP000061018">
    <property type="component" value="Plasmid pSAM1"/>
</dbReference>
<keyword evidence="1" id="KW-0614">Plasmid</keyword>
<reference evidence="2" key="1">
    <citation type="journal article" date="2015" name="J. Biotechnol.">
        <title>Complete genome sequence of Streptomyces ambofaciens ATCC 23877, the spiramycin producer.</title>
        <authorList>
            <person name="Thibessard A."/>
            <person name="Haas D."/>
            <person name="Gerbaud C."/>
            <person name="Aigle B."/>
            <person name="Lautru S."/>
            <person name="Pernodet J.L."/>
            <person name="Leblond P."/>
        </authorList>
    </citation>
    <scope>NUCLEOTIDE SEQUENCE [LARGE SCALE GENOMIC DNA]</scope>
    <source>
        <strain evidence="2">ATCC 23877 / 3486 / DSM 40053 / JCM 4204 / NBRC 12836 / NRRL B-2516</strain>
        <plasmid evidence="2">pSAM1</plasmid>
    </source>
</reference>
<proteinExistence type="predicted"/>
<sequence length="185" mass="19853">MTVLQMLPDTELSVHVEQQSTPTGLAAAVFDSSRREYRYLLTRIWDPTVPPVVYVMLNPSTADAMTDDATIRRCRSFAVREGAGGLIVVNLFALRSADPRALTRHPEPVGPVNDAFIRRTVAGAHRVIAAWGAAGVQGGRADAVTGILRARGVTVHCLGRTATGQPRHPLYLPSAAVLEEYGVAA</sequence>
<accession>A0A0K2B5R8</accession>
<evidence type="ECO:0000313" key="1">
    <source>
        <dbReference type="EMBL" id="AKZ60755.1"/>
    </source>
</evidence>
<dbReference type="Pfam" id="PF07799">
    <property type="entry name" value="DUF1643"/>
    <property type="match status" value="1"/>
</dbReference>
<geneLocation type="plasmid" evidence="1 2">
    <name>pSAM1</name>
</geneLocation>
<name>A0A0K2B5R8_STRA7</name>
<dbReference type="EMBL" id="CP012383">
    <property type="protein sequence ID" value="AKZ60755.1"/>
    <property type="molecule type" value="Genomic_DNA"/>
</dbReference>
<dbReference type="KEGG" id="samb:SAM23877_p046"/>
<evidence type="ECO:0008006" key="3">
    <source>
        <dbReference type="Google" id="ProtNLM"/>
    </source>
</evidence>
<dbReference type="InterPro" id="IPR012441">
    <property type="entry name" value="DUF1643"/>
</dbReference>
<evidence type="ECO:0000313" key="2">
    <source>
        <dbReference type="Proteomes" id="UP000061018"/>
    </source>
</evidence>
<dbReference type="AlphaFoldDB" id="A0A0K2B5R8"/>
<protein>
    <recommendedName>
        <fullName evidence="3">DUF1643 domain-containing protein</fullName>
    </recommendedName>
</protein>